<evidence type="ECO:0000256" key="2">
    <source>
        <dbReference type="SAM" id="Coils"/>
    </source>
</evidence>
<keyword evidence="4" id="KW-1185">Reference proteome</keyword>
<dbReference type="Pfam" id="PF13432">
    <property type="entry name" value="TPR_16"/>
    <property type="match status" value="1"/>
</dbReference>
<dbReference type="InterPro" id="IPR019734">
    <property type="entry name" value="TPR_rpt"/>
</dbReference>
<evidence type="ECO:0008006" key="5">
    <source>
        <dbReference type="Google" id="ProtNLM"/>
    </source>
</evidence>
<dbReference type="InterPro" id="IPR011990">
    <property type="entry name" value="TPR-like_helical_dom_sf"/>
</dbReference>
<sequence length="264" mass="30656">MKKSIVFLIFLTFYFSPVLAKRIHIRLKPLPASIRRVNMGVKYLKKGKLDKAMKMFDAAIKNYPSNYSAYGYKGIVYLKKNDYKNAEKNFEKALSLYPSYKKTLEKSIKESLKILERRRKKLESKVSLEGDSVSGTQDYMCGSAASLELNNRKAEEKATDEMKLKHIEERISYLKRRLETLKNEKYPLIFRIGYAETLMKMKKFEKAVEQFQFAAKDYPENKSFYPKYALSLAFAGNCAQAKQIISQATKIPPNIKKALKERCK</sequence>
<gene>
    <name evidence="3" type="ORF">TTHT_1506</name>
</gene>
<name>A0A7R6PRI0_9BACT</name>
<feature type="coiled-coil region" evidence="2">
    <location>
        <begin position="105"/>
        <end position="184"/>
    </location>
</feature>
<feature type="repeat" description="TPR" evidence="1">
    <location>
        <begin position="33"/>
        <end position="66"/>
    </location>
</feature>
<accession>A0A7R6PRI0</accession>
<organism evidence="3 4">
    <name type="scientific">Thermotomaculum hydrothermale</name>
    <dbReference type="NCBI Taxonomy" id="981385"/>
    <lineage>
        <taxon>Bacteria</taxon>
        <taxon>Pseudomonadati</taxon>
        <taxon>Acidobacteriota</taxon>
        <taxon>Holophagae</taxon>
        <taxon>Thermotomaculales</taxon>
        <taxon>Thermotomaculaceae</taxon>
        <taxon>Thermotomaculum</taxon>
    </lineage>
</organism>
<keyword evidence="1" id="KW-0802">TPR repeat</keyword>
<proteinExistence type="predicted"/>
<dbReference type="PROSITE" id="PS50005">
    <property type="entry name" value="TPR"/>
    <property type="match status" value="2"/>
</dbReference>
<reference evidence="3 4" key="1">
    <citation type="journal article" date="2012" name="Extremophiles">
        <title>Thermotomaculum hydrothermale gen. nov., sp. nov., a novel heterotrophic thermophile within the phylum Acidobacteria from a deep-sea hydrothermal vent chimney in the Southern Okinawa Trough.</title>
        <authorList>
            <person name="Izumi H."/>
            <person name="Nunoura T."/>
            <person name="Miyazaki M."/>
            <person name="Mino S."/>
            <person name="Toki T."/>
            <person name="Takai K."/>
            <person name="Sako Y."/>
            <person name="Sawabe T."/>
            <person name="Nakagawa S."/>
        </authorList>
    </citation>
    <scope>NUCLEOTIDE SEQUENCE [LARGE SCALE GENOMIC DNA]</scope>
    <source>
        <strain evidence="3 4">AC55</strain>
    </source>
</reference>
<dbReference type="EMBL" id="AP017470">
    <property type="protein sequence ID" value="BBB33011.1"/>
    <property type="molecule type" value="Genomic_DNA"/>
</dbReference>
<evidence type="ECO:0000256" key="1">
    <source>
        <dbReference type="PROSITE-ProRule" id="PRU00339"/>
    </source>
</evidence>
<dbReference type="AlphaFoldDB" id="A0A7R6PRI0"/>
<dbReference type="PROSITE" id="PS50293">
    <property type="entry name" value="TPR_REGION"/>
    <property type="match status" value="1"/>
</dbReference>
<dbReference type="SMART" id="SM00028">
    <property type="entry name" value="TPR"/>
    <property type="match status" value="3"/>
</dbReference>
<protein>
    <recommendedName>
        <fullName evidence="5">Tetratricopeptide repeat protein</fullName>
    </recommendedName>
</protein>
<dbReference type="PANTHER" id="PTHR44749">
    <property type="entry name" value="SUPPRESSOR OF RPS4-RLD 1"/>
    <property type="match status" value="1"/>
</dbReference>
<dbReference type="RefSeq" id="WP_201327310.1">
    <property type="nucleotide sequence ID" value="NZ_AP017470.1"/>
</dbReference>
<dbReference type="InterPro" id="IPR044650">
    <property type="entry name" value="SRFR1-like"/>
</dbReference>
<dbReference type="KEGG" id="thyd:TTHT_1506"/>
<dbReference type="Proteomes" id="UP000595564">
    <property type="component" value="Chromosome"/>
</dbReference>
<dbReference type="Gene3D" id="1.25.40.10">
    <property type="entry name" value="Tetratricopeptide repeat domain"/>
    <property type="match status" value="1"/>
</dbReference>
<dbReference type="PANTHER" id="PTHR44749:SF1">
    <property type="entry name" value="TETRATRICOPEPTIDE-LIKE HELICAL DOMAIN-CONTAINING PROTEIN"/>
    <property type="match status" value="1"/>
</dbReference>
<dbReference type="GO" id="GO:0045892">
    <property type="term" value="P:negative regulation of DNA-templated transcription"/>
    <property type="evidence" value="ECO:0007669"/>
    <property type="project" value="InterPro"/>
</dbReference>
<feature type="repeat" description="TPR" evidence="1">
    <location>
        <begin position="67"/>
        <end position="100"/>
    </location>
</feature>
<evidence type="ECO:0000313" key="3">
    <source>
        <dbReference type="EMBL" id="BBB33011.1"/>
    </source>
</evidence>
<keyword evidence="2" id="KW-0175">Coiled coil</keyword>
<dbReference type="SUPFAM" id="SSF48452">
    <property type="entry name" value="TPR-like"/>
    <property type="match status" value="1"/>
</dbReference>
<evidence type="ECO:0000313" key="4">
    <source>
        <dbReference type="Proteomes" id="UP000595564"/>
    </source>
</evidence>